<feature type="coiled-coil region" evidence="7">
    <location>
        <begin position="272"/>
        <end position="299"/>
    </location>
</feature>
<dbReference type="InterPro" id="IPR015943">
    <property type="entry name" value="WD40/YVTN_repeat-like_dom_sf"/>
</dbReference>
<dbReference type="InterPro" id="IPR007148">
    <property type="entry name" value="SSU_processome_Utp12"/>
</dbReference>
<keyword evidence="2 6" id="KW-0853">WD repeat</keyword>
<dbReference type="InterPro" id="IPR001680">
    <property type="entry name" value="WD40_rpt"/>
</dbReference>
<dbReference type="FunFam" id="2.130.10.10:FF:000157">
    <property type="entry name" value="WD repeat domain 3"/>
    <property type="match status" value="1"/>
</dbReference>
<dbReference type="SMART" id="SM00320">
    <property type="entry name" value="WD40"/>
    <property type="match status" value="11"/>
</dbReference>
<evidence type="ECO:0000256" key="2">
    <source>
        <dbReference type="ARBA" id="ARBA00022574"/>
    </source>
</evidence>
<dbReference type="Pfam" id="PF25173">
    <property type="entry name" value="Beta-prop_WDR3_1st"/>
    <property type="match status" value="1"/>
</dbReference>
<feature type="repeat" description="WD" evidence="6">
    <location>
        <begin position="92"/>
        <end position="125"/>
    </location>
</feature>
<comment type="caution">
    <text evidence="9">The sequence shown here is derived from an EMBL/GenBank/DDBJ whole genome shotgun (WGS) entry which is preliminary data.</text>
</comment>
<keyword evidence="10" id="KW-1185">Reference proteome</keyword>
<dbReference type="Pfam" id="PF04003">
    <property type="entry name" value="Utp12"/>
    <property type="match status" value="1"/>
</dbReference>
<evidence type="ECO:0000259" key="8">
    <source>
        <dbReference type="Pfam" id="PF04003"/>
    </source>
</evidence>
<dbReference type="PROSITE" id="PS00678">
    <property type="entry name" value="WD_REPEATS_1"/>
    <property type="match status" value="3"/>
</dbReference>
<dbReference type="InterPro" id="IPR051570">
    <property type="entry name" value="TBC1_cilium_biogenesis"/>
</dbReference>
<accession>A0AAD5UGU0</accession>
<comment type="subcellular location">
    <subcellularLocation>
        <location evidence="1">Nucleus</location>
        <location evidence="1">Nucleolus</location>
    </subcellularLocation>
</comment>
<evidence type="ECO:0000313" key="10">
    <source>
        <dbReference type="Proteomes" id="UP001210925"/>
    </source>
</evidence>
<dbReference type="PROSITE" id="PS50082">
    <property type="entry name" value="WD_REPEATS_2"/>
    <property type="match status" value="7"/>
</dbReference>
<gene>
    <name evidence="9" type="ORF">HK103_007160</name>
</gene>
<evidence type="ECO:0000256" key="1">
    <source>
        <dbReference type="ARBA" id="ARBA00004604"/>
    </source>
</evidence>
<dbReference type="PANTHER" id="PTHR19853">
    <property type="entry name" value="WD REPEAT CONTAINING PROTEIN 3 WDR3"/>
    <property type="match status" value="1"/>
</dbReference>
<dbReference type="CDD" id="cd00200">
    <property type="entry name" value="WD40"/>
    <property type="match status" value="1"/>
</dbReference>
<keyword evidence="3" id="KW-0677">Repeat</keyword>
<dbReference type="InterPro" id="IPR019775">
    <property type="entry name" value="WD40_repeat_CS"/>
</dbReference>
<dbReference type="Gene3D" id="2.130.10.10">
    <property type="entry name" value="YVTN repeat-like/Quinoprotein amine dehydrogenase"/>
    <property type="match status" value="4"/>
</dbReference>
<feature type="repeat" description="WD" evidence="6">
    <location>
        <begin position="521"/>
        <end position="562"/>
    </location>
</feature>
<dbReference type="SUPFAM" id="SSF101908">
    <property type="entry name" value="Putative isomerase YbhE"/>
    <property type="match status" value="1"/>
</dbReference>
<name>A0AAD5UGU0_9FUNG</name>
<evidence type="ECO:0000256" key="5">
    <source>
        <dbReference type="ARBA" id="ARBA00038229"/>
    </source>
</evidence>
<evidence type="ECO:0000313" key="9">
    <source>
        <dbReference type="EMBL" id="KAJ3254442.1"/>
    </source>
</evidence>
<dbReference type="GO" id="GO:0030490">
    <property type="term" value="P:maturation of SSU-rRNA"/>
    <property type="evidence" value="ECO:0007669"/>
    <property type="project" value="TreeGrafter"/>
</dbReference>
<proteinExistence type="inferred from homology"/>
<evidence type="ECO:0000256" key="3">
    <source>
        <dbReference type="ARBA" id="ARBA00022737"/>
    </source>
</evidence>
<dbReference type="GO" id="GO:0030515">
    <property type="term" value="F:snoRNA binding"/>
    <property type="evidence" value="ECO:0007669"/>
    <property type="project" value="TreeGrafter"/>
</dbReference>
<dbReference type="GO" id="GO:0034388">
    <property type="term" value="C:Pwp2p-containing subcomplex of 90S preribosome"/>
    <property type="evidence" value="ECO:0007669"/>
    <property type="project" value="TreeGrafter"/>
</dbReference>
<sequence>MVKVYQRYKLQKSFGVIASSSSNAVFNHDGTSCYAPSLESVTLWNLKQGTVIKQLQDGNSQTTCIARYKDLLAVGFADGSIRIWDNGVVTVFNGHRAPVTCLAFDSKGARLASGSADTDVILWDVVAEIGLNRFKGHKDQVTYQIPNSTNNLNHLISGSKDTLVKVWDITAECCVENIVSHRGEVWALAVQGSMLLTGAGDGQLRLWEINFENLAKKLIDNAQQESAEIEKSIELVGNIEKQSKERVMSIKFHSDEFFGVQGNDKLIEIFKIRNEQELKKRLARKKKRAKDDMEVELELSDKISVFNTIKTFSKIRSFDLAKGANKNQLRVLAHHSSNILELYQLDLDEKEPAKLISSIDLPGHRTDIRTLCLSEDDELLASGSSDMIKVWSTKNGNCIQTLESGYALCSAFLPGGKHLIVGTKQAHDGPIWGMQILPDKQGMVTGSQDKTVKFFKFGLIEDENYSKIAKRATAVHYRTLKLTDDVLSVRVSPDGKLLAVALLDLTVKVFYIDSLKFFLSLYGHKLPVNSMDISSDSRIIITASSDKTVKIWGLDFGDCHKSILAHQDSVMQCQFVWGTYYFFTASKDKTIKYWDAEKFDEISKLEGHFGDIWALAVGKYGNFVASASHDKSIRIWEKTDDQFVLEEEREARLEQLYNDLDVQDEKYTQEIGSGVEGYEEKESKQLEPATKSTMESLKSGELLSEALVIWQKENEDFEKYQQMVKSNPDAAKPARHPIVISSGLKDKSPEEYILHVVNSIRPSHLNDALLTLPFHQVITLLECLAKLIEKQLDPMQTQKILIFLLKQHHNEITSTRSLKPVVERIQTLSRKQLKNERDVIGYNVYSLGILLREKKQGKESYFGEPVAEERGEKRKRIVVK</sequence>
<evidence type="ECO:0000256" key="4">
    <source>
        <dbReference type="ARBA" id="ARBA00023242"/>
    </source>
</evidence>
<dbReference type="PANTHER" id="PTHR19853:SF0">
    <property type="entry name" value="WD REPEAT-CONTAINING PROTEIN 3"/>
    <property type="match status" value="1"/>
</dbReference>
<feature type="repeat" description="WD" evidence="6">
    <location>
        <begin position="134"/>
        <end position="177"/>
    </location>
</feature>
<comment type="similarity">
    <text evidence="5">Belongs to the WD repeat WDR3/UTP12 family.</text>
</comment>
<feature type="repeat" description="WD" evidence="6">
    <location>
        <begin position="361"/>
        <end position="401"/>
    </location>
</feature>
<evidence type="ECO:0000256" key="7">
    <source>
        <dbReference type="SAM" id="Coils"/>
    </source>
</evidence>
<reference evidence="9" key="1">
    <citation type="submission" date="2020-05" db="EMBL/GenBank/DDBJ databases">
        <title>Phylogenomic resolution of chytrid fungi.</title>
        <authorList>
            <person name="Stajich J.E."/>
            <person name="Amses K."/>
            <person name="Simmons R."/>
            <person name="Seto K."/>
            <person name="Myers J."/>
            <person name="Bonds A."/>
            <person name="Quandt C.A."/>
            <person name="Barry K."/>
            <person name="Liu P."/>
            <person name="Grigoriev I."/>
            <person name="Longcore J.E."/>
            <person name="James T.Y."/>
        </authorList>
    </citation>
    <scope>NUCLEOTIDE SEQUENCE</scope>
    <source>
        <strain evidence="9">PLAUS21</strain>
    </source>
</reference>
<feature type="repeat" description="WD" evidence="6">
    <location>
        <begin position="605"/>
        <end position="646"/>
    </location>
</feature>
<dbReference type="AlphaFoldDB" id="A0AAD5UGU0"/>
<dbReference type="SUPFAM" id="SSF50978">
    <property type="entry name" value="WD40 repeat-like"/>
    <property type="match status" value="2"/>
</dbReference>
<dbReference type="PROSITE" id="PS50294">
    <property type="entry name" value="WD_REPEATS_REGION"/>
    <property type="match status" value="4"/>
</dbReference>
<protein>
    <recommendedName>
        <fullName evidence="8">Small-subunit processome Utp12 domain-containing protein</fullName>
    </recommendedName>
</protein>
<keyword evidence="4" id="KW-0539">Nucleus</keyword>
<dbReference type="EMBL" id="JADGKB010000085">
    <property type="protein sequence ID" value="KAJ3254442.1"/>
    <property type="molecule type" value="Genomic_DNA"/>
</dbReference>
<feature type="domain" description="Small-subunit processome Utp12" evidence="8">
    <location>
        <begin position="749"/>
        <end position="851"/>
    </location>
</feature>
<feature type="repeat" description="WD" evidence="6">
    <location>
        <begin position="563"/>
        <end position="604"/>
    </location>
</feature>
<evidence type="ECO:0000256" key="6">
    <source>
        <dbReference type="PROSITE-ProRule" id="PRU00221"/>
    </source>
</evidence>
<keyword evidence="7" id="KW-0175">Coiled coil</keyword>
<dbReference type="InterPro" id="IPR036322">
    <property type="entry name" value="WD40_repeat_dom_sf"/>
</dbReference>
<feature type="repeat" description="WD" evidence="6">
    <location>
        <begin position="178"/>
        <end position="217"/>
    </location>
</feature>
<dbReference type="Proteomes" id="UP001210925">
    <property type="component" value="Unassembled WGS sequence"/>
</dbReference>
<dbReference type="GO" id="GO:0032040">
    <property type="term" value="C:small-subunit processome"/>
    <property type="evidence" value="ECO:0007669"/>
    <property type="project" value="TreeGrafter"/>
</dbReference>
<dbReference type="InterPro" id="IPR020472">
    <property type="entry name" value="WD40_PAC1"/>
</dbReference>
<dbReference type="PRINTS" id="PR00320">
    <property type="entry name" value="GPROTEINBRPT"/>
</dbReference>
<organism evidence="9 10">
    <name type="scientific">Boothiomyces macroporosus</name>
    <dbReference type="NCBI Taxonomy" id="261099"/>
    <lineage>
        <taxon>Eukaryota</taxon>
        <taxon>Fungi</taxon>
        <taxon>Fungi incertae sedis</taxon>
        <taxon>Chytridiomycota</taxon>
        <taxon>Chytridiomycota incertae sedis</taxon>
        <taxon>Chytridiomycetes</taxon>
        <taxon>Rhizophydiales</taxon>
        <taxon>Terramycetaceae</taxon>
        <taxon>Boothiomyces</taxon>
    </lineage>
</organism>
<dbReference type="FunFam" id="2.130.10.10:FF:000178">
    <property type="entry name" value="WD repeat domain 3"/>
    <property type="match status" value="1"/>
</dbReference>
<dbReference type="Pfam" id="PF25172">
    <property type="entry name" value="Beta-prop_WDR3_2nd"/>
    <property type="match status" value="1"/>
</dbReference>